<reference evidence="2 3" key="1">
    <citation type="journal article" date="2019" name="Int. J. Syst. Evol. Microbiol.">
        <title>The Global Catalogue of Microorganisms (GCM) 10K type strain sequencing project: providing services to taxonomists for standard genome sequencing and annotation.</title>
        <authorList>
            <consortium name="The Broad Institute Genomics Platform"/>
            <consortium name="The Broad Institute Genome Sequencing Center for Infectious Disease"/>
            <person name="Wu L."/>
            <person name="Ma J."/>
        </authorList>
    </citation>
    <scope>NUCLEOTIDE SEQUENCE [LARGE SCALE GENOMIC DNA]</scope>
    <source>
        <strain evidence="2 3">CGMCC 1.12859</strain>
    </source>
</reference>
<comment type="caution">
    <text evidence="2">The sequence shown here is derived from an EMBL/GenBank/DDBJ whole genome shotgun (WGS) entry which is preliminary data.</text>
</comment>
<evidence type="ECO:0000313" key="3">
    <source>
        <dbReference type="Proteomes" id="UP001597139"/>
    </source>
</evidence>
<evidence type="ECO:0000256" key="1">
    <source>
        <dbReference type="SAM" id="MobiDB-lite"/>
    </source>
</evidence>
<keyword evidence="3" id="KW-1185">Reference proteome</keyword>
<name>A0ABD6BPR5_9EURY</name>
<dbReference type="Proteomes" id="UP001597139">
    <property type="component" value="Unassembled WGS sequence"/>
</dbReference>
<dbReference type="RefSeq" id="WP_267645923.1">
    <property type="nucleotide sequence ID" value="NZ_JANHGR010000001.1"/>
</dbReference>
<dbReference type="EMBL" id="JBHUCZ010000001">
    <property type="protein sequence ID" value="MFD1566630.1"/>
    <property type="molecule type" value="Genomic_DNA"/>
</dbReference>
<gene>
    <name evidence="2" type="ORF">ACFSAU_03920</name>
</gene>
<sequence length="1021" mass="107672">MSFCDDRRGRVPFALIGVLVLLGASVYATGVADRSAPSVERPAGAAMDDVSRDTRPALRAAVRTAARESALEPVTAPADTPAGRAVNESAPFADALRLRIAAEAREALSGITRRRNGVTATAGLPAIDGATESFRRAKRGVDVRPTDGGASMVVTLRNVTIRAHNDGRVVAERRQNVSLTVATPTLALHRRTERYERRLNRGAIAGPGLARGLTGRLTAITMARAYGRYGGAPIQNVLGNRHVALSTNAALLAQQRAAFGRADPDGERAVGVATVRVGVLDVLGGRHGAAADWTKTLLDPGAVGTDTDPAAESGFDPRPPDAPPITAEPVAAADEAFLASEQPDTAGSYRVRARLRTEVLNRSSEPRTPARLENWTLLTERTSERTRVTVVAHPSTRTGATVETVRKVTTRHTIERRWYRNGTFRTTTDEWDETVHVAVHVGAMYAPDDTALDRRTEPLFERGGALDGPNLVGARRRAAEALVEANGGIDAIAETVARAGGNGRSLEHSRTVTGARPDGLDAWITADLRGLRQRVANVSVSVPRRAVAVGEANAPALLAERLRVRRTALLDAPESYDGVADRARVAARAAFLDRVLASLEDRAANTRGRNVDYREELPGRVTGSLSELIALGREGADDVPPVGTHQRGQSGDDGLSMTPDGSPAYLTLEPVDHERVPSVPAGESAHPLTARTTNWVAMPYGDVADGLVDTLFGGGDRQVSLGTAAATLIAANRTAPAGTQTNGSAVLAGTREELVVAVRRSTLDAERAACDAALEGTAIERDRCRAAVVDTRSRWSTLGHRAQAMANGSYAAAFADSLAAGGVDAATADEAAVRVRVRLRELDAERETSVPAATTNRTASATQRLAERLVRQQASALTENASRRAMRRLTGASRLPAGVPVAPPPYPWIATANAWSVTVRGEYGRFAVRAAGTGPDGSGGVVRYVRDGSTVRFDADGDGEAEVLGRNERVSFDASTTVVAVVPSGPPGVGDVDGNRDEQSPGWPCPGVEHGDACEDGNQPE</sequence>
<dbReference type="AlphaFoldDB" id="A0ABD6BPR5"/>
<dbReference type="InterPro" id="IPR055710">
    <property type="entry name" value="DUF7286"/>
</dbReference>
<proteinExistence type="predicted"/>
<dbReference type="Pfam" id="PF23957">
    <property type="entry name" value="DUF7286"/>
    <property type="match status" value="1"/>
</dbReference>
<feature type="region of interest" description="Disordered" evidence="1">
    <location>
        <begin position="635"/>
        <end position="659"/>
    </location>
</feature>
<evidence type="ECO:0000313" key="2">
    <source>
        <dbReference type="EMBL" id="MFD1566630.1"/>
    </source>
</evidence>
<feature type="region of interest" description="Disordered" evidence="1">
    <location>
        <begin position="983"/>
        <end position="1021"/>
    </location>
</feature>
<accession>A0ABD6BPR5</accession>
<protein>
    <submittedName>
        <fullName evidence="2">Uncharacterized protein</fullName>
    </submittedName>
</protein>
<organism evidence="2 3">
    <name type="scientific">Halolamina litorea</name>
    <dbReference type="NCBI Taxonomy" id="1515593"/>
    <lineage>
        <taxon>Archaea</taxon>
        <taxon>Methanobacteriati</taxon>
        <taxon>Methanobacteriota</taxon>
        <taxon>Stenosarchaea group</taxon>
        <taxon>Halobacteria</taxon>
        <taxon>Halobacteriales</taxon>
        <taxon>Haloferacaceae</taxon>
    </lineage>
</organism>